<organism evidence="1 2">
    <name type="scientific">Ideonella oryzae</name>
    <dbReference type="NCBI Taxonomy" id="2937441"/>
    <lineage>
        <taxon>Bacteria</taxon>
        <taxon>Pseudomonadati</taxon>
        <taxon>Pseudomonadota</taxon>
        <taxon>Betaproteobacteria</taxon>
        <taxon>Burkholderiales</taxon>
        <taxon>Sphaerotilaceae</taxon>
        <taxon>Ideonella</taxon>
    </lineage>
</organism>
<proteinExistence type="predicted"/>
<keyword evidence="2" id="KW-1185">Reference proteome</keyword>
<sequence length="89" mass="9865">MSFDPGNGVMFTIEHDGAPVRCFVEQANEWLKQKEGSVKNFPELVLRYSKVIRAAAAKKAAQAAMPMDAWGHLITAEDLRSAQQGMRSE</sequence>
<evidence type="ECO:0000313" key="1">
    <source>
        <dbReference type="EMBL" id="MCO5975619.1"/>
    </source>
</evidence>
<name>A0ABT1BI70_9BURK</name>
<evidence type="ECO:0000313" key="2">
    <source>
        <dbReference type="Proteomes" id="UP001204851"/>
    </source>
</evidence>
<comment type="caution">
    <text evidence="1">The sequence shown here is derived from an EMBL/GenBank/DDBJ whole genome shotgun (WGS) entry which is preliminary data.</text>
</comment>
<evidence type="ECO:0008006" key="3">
    <source>
        <dbReference type="Google" id="ProtNLM"/>
    </source>
</evidence>
<accession>A0ABT1BI70</accession>
<protein>
    <recommendedName>
        <fullName evidence="3">DUF1488 family protein</fullName>
    </recommendedName>
</protein>
<dbReference type="EMBL" id="JAMXMC010000001">
    <property type="protein sequence ID" value="MCO5975619.1"/>
    <property type="molecule type" value="Genomic_DNA"/>
</dbReference>
<dbReference type="Proteomes" id="UP001204851">
    <property type="component" value="Unassembled WGS sequence"/>
</dbReference>
<dbReference type="RefSeq" id="WP_252768046.1">
    <property type="nucleotide sequence ID" value="NZ_JAMXMC010000001.1"/>
</dbReference>
<gene>
    <name evidence="1" type="ORF">M0L44_02635</name>
</gene>
<reference evidence="1 2" key="1">
    <citation type="submission" date="2022-06" db="EMBL/GenBank/DDBJ databases">
        <title>Ideonella sp. NS12-5 Genome sequencing and assembly.</title>
        <authorList>
            <person name="Jung Y."/>
        </authorList>
    </citation>
    <scope>NUCLEOTIDE SEQUENCE [LARGE SCALE GENOMIC DNA]</scope>
    <source>
        <strain evidence="1 2">NS12-5</strain>
    </source>
</reference>